<organism evidence="1 2">
    <name type="scientific">Naganishia cerealis</name>
    <dbReference type="NCBI Taxonomy" id="610337"/>
    <lineage>
        <taxon>Eukaryota</taxon>
        <taxon>Fungi</taxon>
        <taxon>Dikarya</taxon>
        <taxon>Basidiomycota</taxon>
        <taxon>Agaricomycotina</taxon>
        <taxon>Tremellomycetes</taxon>
        <taxon>Filobasidiales</taxon>
        <taxon>Filobasidiaceae</taxon>
        <taxon>Naganishia</taxon>
    </lineage>
</organism>
<sequence>MSKNTGVAGSRAKSTSQLSQSASVTNFPPPVHPSLAGFNDSNGRFAAINAGLGSSEKLRIWDTENSTVLGEWDIVTESNKTNQKIKSLIWGSFFAEDLHTLASDSENRKKRRKRRSEGASGGPRVDAVVLAQGSNLLFYTSTSNAVVKRVALTSNVTALEWTAQHDGFLIAVTTESLHIFDASGNQVFTTTIPAPIKSTTLTSISALPAGNTSTLSLILASNSITKLDVSLPISESSTTTFGTTQQVGVESIRKIVALNAQQFVIGEEQARVASVWRTSDNATTPFEMVATVPIPTVSSIHTFTTSPRKTELFVLAETGEISVYSVSEDVLTIGAIGDATAIAKKSGTRRRKTGAIPSLQPISKIAIVEGKELRQSGLISLAVLTSARADGSDNMDTDATAESVDIASELIVGRMGGASRVKWEKISFRDAAGAVLPDITIKRSVQDITGADTDASVPLQRFKDVDRPQTSVNAIAADEEQALVRQDMDLPVEGDMADLTLGERLALQDPGAHPNASTKTHPGNTAAAEANTGNSLGPQNAQSLTRLLLQALHTSDPQLLSMILTSPSNASPTLIRNTIRKLPTSMALPLLKACVDRLGKGKAFNKRGGGRGGGLNEKQGLVVVAWIRGVLVERGNVLMTIPSLPAHLASLSSLLNDRLQLYTPLLSLSGRLDLALAQIDARKALLAAEPQRQGNVYIEGESDDDDDEDDDDEVEIEHGGDEGEIEDIRIESRRDTDESDEETVAPKRKAKAVNGTSKKGKSVKLDLEDELDDEEDDEDEDEDDEDEEDFDQDYGSDESEGAGGPGAGFIDDEAEEASEDESDDEMEG</sequence>
<accession>A0ACC2WIP9</accession>
<evidence type="ECO:0000313" key="2">
    <source>
        <dbReference type="Proteomes" id="UP001241377"/>
    </source>
</evidence>
<dbReference type="EMBL" id="JASBWR010000007">
    <property type="protein sequence ID" value="KAJ9111623.1"/>
    <property type="molecule type" value="Genomic_DNA"/>
</dbReference>
<gene>
    <name evidence="1" type="ORF">QFC19_000979</name>
</gene>
<evidence type="ECO:0000313" key="1">
    <source>
        <dbReference type="EMBL" id="KAJ9111623.1"/>
    </source>
</evidence>
<protein>
    <submittedName>
        <fullName evidence="1">Uncharacterized protein</fullName>
    </submittedName>
</protein>
<keyword evidence="2" id="KW-1185">Reference proteome</keyword>
<reference evidence="1" key="1">
    <citation type="submission" date="2023-04" db="EMBL/GenBank/DDBJ databases">
        <title>Draft Genome sequencing of Naganishia species isolated from polar environments using Oxford Nanopore Technology.</title>
        <authorList>
            <person name="Leo P."/>
            <person name="Venkateswaran K."/>
        </authorList>
    </citation>
    <scope>NUCLEOTIDE SEQUENCE</scope>
    <source>
        <strain evidence="1">MNA-CCFEE 5261</strain>
    </source>
</reference>
<name>A0ACC2WIP9_9TREE</name>
<proteinExistence type="predicted"/>
<comment type="caution">
    <text evidence="1">The sequence shown here is derived from an EMBL/GenBank/DDBJ whole genome shotgun (WGS) entry which is preliminary data.</text>
</comment>
<dbReference type="Proteomes" id="UP001241377">
    <property type="component" value="Unassembled WGS sequence"/>
</dbReference>